<proteinExistence type="predicted"/>
<evidence type="ECO:0000313" key="1">
    <source>
        <dbReference type="EMBL" id="KAJ8366382.1"/>
    </source>
</evidence>
<gene>
    <name evidence="1" type="ORF">AAFF_G00356130</name>
</gene>
<reference evidence="1" key="1">
    <citation type="journal article" date="2023" name="Science">
        <title>Genome structures resolve the early diversification of teleost fishes.</title>
        <authorList>
            <person name="Parey E."/>
            <person name="Louis A."/>
            <person name="Montfort J."/>
            <person name="Bouchez O."/>
            <person name="Roques C."/>
            <person name="Iampietro C."/>
            <person name="Lluch J."/>
            <person name="Castinel A."/>
            <person name="Donnadieu C."/>
            <person name="Desvignes T."/>
            <person name="Floi Bucao C."/>
            <person name="Jouanno E."/>
            <person name="Wen M."/>
            <person name="Mejri S."/>
            <person name="Dirks R."/>
            <person name="Jansen H."/>
            <person name="Henkel C."/>
            <person name="Chen W.J."/>
            <person name="Zahm M."/>
            <person name="Cabau C."/>
            <person name="Klopp C."/>
            <person name="Thompson A.W."/>
            <person name="Robinson-Rechavi M."/>
            <person name="Braasch I."/>
            <person name="Lecointre G."/>
            <person name="Bobe J."/>
            <person name="Postlethwait J.H."/>
            <person name="Berthelot C."/>
            <person name="Roest Crollius H."/>
            <person name="Guiguen Y."/>
        </authorList>
    </citation>
    <scope>NUCLEOTIDE SEQUENCE</scope>
    <source>
        <strain evidence="1">NC1722</strain>
    </source>
</reference>
<name>A0AAD7VZG6_9TELE</name>
<dbReference type="Proteomes" id="UP001221898">
    <property type="component" value="Unassembled WGS sequence"/>
</dbReference>
<dbReference type="EMBL" id="JAINUG010000599">
    <property type="protein sequence ID" value="KAJ8366382.1"/>
    <property type="molecule type" value="Genomic_DNA"/>
</dbReference>
<dbReference type="PANTHER" id="PTHR31594">
    <property type="entry name" value="AIG1-TYPE G DOMAIN-CONTAINING PROTEIN"/>
    <property type="match status" value="1"/>
</dbReference>
<dbReference type="InterPro" id="IPR001611">
    <property type="entry name" value="Leu-rich_rpt"/>
</dbReference>
<sequence>MVLHMKVNKWKKISSLFAGDRPVQLDLENSTVSDPGLKLILGCVEKLQNIRLTPSLHHQLWSTALCCGQQCDLTRLLRVCGNEIHLSVQADRAVCERAGEVMKQSPESIKLCLHWDQFIQTHTDAIGETICQCLPHISTISFSPPKDQKRTEEWNRRVYSFQLDLLLKFQNVKKPVKLRDWSDEESEVGSFLQCLPYISELIVGHWTFTKTTVSKFLGDLFNQAADLLKFQNVKKPVKLRDWSDEESEVGSFLQCLPYISELIVGHWTFTKTTVSKFLGDLFNQAADCETAETTLKLLSSVCSYDTFPFYLDDDDQCDFLLDLYSHVKGDETQTGRRVLSALQPVYQSAPAVWDIDLSQRKVSLFLEVLKFQKVKKPVELRDWSDEESEVGSFLQCLPYISELSFSPPEYQQRPSEEWNRRVHSFQLDLCMQGALYETQTGEKTVMTPLSLLRLDSPELQSRFMLDLYSHVKDYETQTGRRVLLALQPVYQSAPAVWDIDLSQRKVSLFLEVLKFQKVKKPVKLRDWSDEESEVGSFLQCLPYISQLSFSLPEYQQRPSEEWNRRVRSFQLDLCVQGALYETQTGEKTVMTLLSVLRLDSPELQSGFMLDLYSHVKDYETQTGRRVLSALQPVYQSAPAVWDIDLSKRKVSLFLEVLKFQNVKKPVKLRDWSDEESEVGSFLQCLPYISQLIFSPPEYQQRPSEEWNRRVHSFQLDLCVAANRPDPLLRPTPSTPTNFHYKICQSKFTKTKTSKFLGDLFNQAAECETAETTLKLLSSLCSYGTFPFCFGYGEDHCDFLLDLYSHVKGDETQTGRRVLAALQPVYQSAPTVWYIDFSKRKVSLFLEVLKLQKVKKPVKLWDWSDEESEVGSFLQCLPYISQLSFSPPEYQQRPSEEWNRRVHSFQLDLCMQGALYETQTGEKTVMTLLSVLRLDSPELQSGFMLDLYSHVKDYETKTGRRVLSALQPVYQSAPAVWDIDLSQRKVSLFLEVLKFQKVKKPVELRDWSDEESEVGSFLQCLPYISQLRICHWKFTKTKASKFLGDLFNQAAELLKFQKVKKPVELRDWSDEESEVGSFLQCLPYISQLRICHWKFTKTKASKFLGDLFNQAAECETAETTLKLLSSVCSYDTFPFYLDDEDQCDFLLDLYSHVKGDETQTGRRVLSALQPVYQSAPAVWDIDLSKRKVSLFLEVLKFQKVKKPVKLRDWSDEKSEVRTFLQCLPYISELRSPDPQFFLSVCKCLSLRCRADRRLLSSFLQVLDHTFTVGGVVTSRTCRLVGGVLHLCGPRVKLTLAPQRISLKGASLLFQRVTRLHTLRLNEIMTLKLARVLRSVGGHGPVSLQELSLDLSSTKPPVSRVLSSLASLLRVWTVRCLDLNDCHIEGRALTVLLCHQGPLTIRLHTETLQQLALVVFEAQEVELTQSFLEKVGGDLTHCTLDWNVLHSLLQHSTHDVTVDLKKSRITEQNIRELLPFLHRLHLNRLNSTLVLSALREIFERRAGHLASSLVKSAGNCVNLNTRVLDSSDCAALRFALHHSHSVKLNLIWASITEEEIERTVPLLTRVSQLSVDRVLLLKLLHSCVTPVHQQRAAELLRALQYRLDFSCSSAVDVAAQEEGPSLRLSAADCRAISTVLQLAGCDTQLLLQDCEIEDAGLEELFPALDRVRLSVSKTLLLQMLCVTPVWGEARSVSRAVGLLRALRGELDLSETRLSPQACSSLALLLDHSHRLSELDLSHCQLSDHCVEILLPHLHKARVLDLSNNDITNSGAQRIHQIVSNCSFIETVRLFNNRVTDRGIFQEDQRYEFW</sequence>
<dbReference type="Gene3D" id="1.20.58.1200">
    <property type="entry name" value="RNA silencing suppressor P21, N-terminal domain"/>
    <property type="match status" value="9"/>
</dbReference>
<dbReference type="Pfam" id="PF13516">
    <property type="entry name" value="LRR_6"/>
    <property type="match status" value="1"/>
</dbReference>
<protein>
    <submittedName>
        <fullName evidence="1">Uncharacterized protein</fullName>
    </submittedName>
</protein>
<accession>A0AAD7VZG6</accession>
<dbReference type="InterPro" id="IPR052090">
    <property type="entry name" value="Cytolytic_pore-forming_toxin"/>
</dbReference>
<dbReference type="Gene3D" id="3.80.10.10">
    <property type="entry name" value="Ribonuclease Inhibitor"/>
    <property type="match status" value="1"/>
</dbReference>
<comment type="caution">
    <text evidence="1">The sequence shown here is derived from an EMBL/GenBank/DDBJ whole genome shotgun (WGS) entry which is preliminary data.</text>
</comment>
<evidence type="ECO:0000313" key="2">
    <source>
        <dbReference type="Proteomes" id="UP001221898"/>
    </source>
</evidence>
<dbReference type="InterPro" id="IPR032675">
    <property type="entry name" value="LRR_dom_sf"/>
</dbReference>
<keyword evidence="2" id="KW-1185">Reference proteome</keyword>
<organism evidence="1 2">
    <name type="scientific">Aldrovandia affinis</name>
    <dbReference type="NCBI Taxonomy" id="143900"/>
    <lineage>
        <taxon>Eukaryota</taxon>
        <taxon>Metazoa</taxon>
        <taxon>Chordata</taxon>
        <taxon>Craniata</taxon>
        <taxon>Vertebrata</taxon>
        <taxon>Euteleostomi</taxon>
        <taxon>Actinopterygii</taxon>
        <taxon>Neopterygii</taxon>
        <taxon>Teleostei</taxon>
        <taxon>Notacanthiformes</taxon>
        <taxon>Halosauridae</taxon>
        <taxon>Aldrovandia</taxon>
    </lineage>
</organism>
<dbReference type="SUPFAM" id="SSF52047">
    <property type="entry name" value="RNI-like"/>
    <property type="match status" value="1"/>
</dbReference>
<dbReference type="PANTHER" id="PTHR31594:SF16">
    <property type="entry name" value="SI:CH211-281L24.3"/>
    <property type="match status" value="1"/>
</dbReference>